<evidence type="ECO:0000256" key="2">
    <source>
        <dbReference type="ARBA" id="ARBA00022679"/>
    </source>
</evidence>
<evidence type="ECO:0000256" key="3">
    <source>
        <dbReference type="ARBA" id="ARBA00022960"/>
    </source>
</evidence>
<keyword evidence="8" id="KW-0812">Transmembrane</keyword>
<dbReference type="GO" id="GO:0071555">
    <property type="term" value="P:cell wall organization"/>
    <property type="evidence" value="ECO:0007669"/>
    <property type="project" value="UniProtKB-UniRule"/>
</dbReference>
<keyword evidence="8" id="KW-0472">Membrane</keyword>
<feature type="region of interest" description="Disordered" evidence="7">
    <location>
        <begin position="1"/>
        <end position="59"/>
    </location>
</feature>
<organism evidence="10 11">
    <name type="scientific">Nocardioides immobilis</name>
    <dbReference type="NCBI Taxonomy" id="2049295"/>
    <lineage>
        <taxon>Bacteria</taxon>
        <taxon>Bacillati</taxon>
        <taxon>Actinomycetota</taxon>
        <taxon>Actinomycetes</taxon>
        <taxon>Propionibacteriales</taxon>
        <taxon>Nocardioidaceae</taxon>
        <taxon>Nocardioides</taxon>
    </lineage>
</organism>
<dbReference type="InterPro" id="IPR005490">
    <property type="entry name" value="LD_TPept_cat_dom"/>
</dbReference>
<dbReference type="InterPro" id="IPR038063">
    <property type="entry name" value="Transpep_catalytic_dom"/>
</dbReference>
<accession>A0A417Y531</accession>
<dbReference type="GO" id="GO:0008360">
    <property type="term" value="P:regulation of cell shape"/>
    <property type="evidence" value="ECO:0007669"/>
    <property type="project" value="UniProtKB-UniRule"/>
</dbReference>
<comment type="pathway">
    <text evidence="1 6">Cell wall biogenesis; peptidoglycan biosynthesis.</text>
</comment>
<feature type="compositionally biased region" description="Polar residues" evidence="7">
    <location>
        <begin position="130"/>
        <end position="146"/>
    </location>
</feature>
<evidence type="ECO:0000256" key="6">
    <source>
        <dbReference type="PROSITE-ProRule" id="PRU01373"/>
    </source>
</evidence>
<dbReference type="GO" id="GO:0005576">
    <property type="term" value="C:extracellular region"/>
    <property type="evidence" value="ECO:0007669"/>
    <property type="project" value="TreeGrafter"/>
</dbReference>
<dbReference type="PANTHER" id="PTHR30582:SF2">
    <property type="entry name" value="L,D-TRANSPEPTIDASE YCIB-RELATED"/>
    <property type="match status" value="1"/>
</dbReference>
<evidence type="ECO:0000256" key="7">
    <source>
        <dbReference type="SAM" id="MobiDB-lite"/>
    </source>
</evidence>
<dbReference type="PANTHER" id="PTHR30582">
    <property type="entry name" value="L,D-TRANSPEPTIDASE"/>
    <property type="match status" value="1"/>
</dbReference>
<keyword evidence="3 6" id="KW-0133">Cell shape</keyword>
<evidence type="ECO:0000256" key="5">
    <source>
        <dbReference type="ARBA" id="ARBA00023316"/>
    </source>
</evidence>
<feature type="active site" description="Nucleophile" evidence="6">
    <location>
        <position position="273"/>
    </location>
</feature>
<evidence type="ECO:0000256" key="1">
    <source>
        <dbReference type="ARBA" id="ARBA00004752"/>
    </source>
</evidence>
<feature type="compositionally biased region" description="Basic and acidic residues" evidence="7">
    <location>
        <begin position="149"/>
        <end position="158"/>
    </location>
</feature>
<proteinExistence type="predicted"/>
<dbReference type="Pfam" id="PF03734">
    <property type="entry name" value="YkuD"/>
    <property type="match status" value="1"/>
</dbReference>
<dbReference type="Gene3D" id="2.40.440.10">
    <property type="entry name" value="L,D-transpeptidase catalytic domain-like"/>
    <property type="match status" value="1"/>
</dbReference>
<gene>
    <name evidence="10" type="ORF">D0Z08_08730</name>
</gene>
<keyword evidence="4 6" id="KW-0573">Peptidoglycan synthesis</keyword>
<evidence type="ECO:0000259" key="9">
    <source>
        <dbReference type="PROSITE" id="PS52029"/>
    </source>
</evidence>
<evidence type="ECO:0000313" key="11">
    <source>
        <dbReference type="Proteomes" id="UP000283644"/>
    </source>
</evidence>
<keyword evidence="8" id="KW-1133">Transmembrane helix</keyword>
<dbReference type="EMBL" id="QXGH01000012">
    <property type="protein sequence ID" value="RHW27780.1"/>
    <property type="molecule type" value="Genomic_DNA"/>
</dbReference>
<dbReference type="CDD" id="cd16913">
    <property type="entry name" value="YkuD_like"/>
    <property type="match status" value="1"/>
</dbReference>
<dbReference type="GO" id="GO:0018104">
    <property type="term" value="P:peptidoglycan-protein cross-linking"/>
    <property type="evidence" value="ECO:0007669"/>
    <property type="project" value="TreeGrafter"/>
</dbReference>
<keyword evidence="5 6" id="KW-0961">Cell wall biogenesis/degradation</keyword>
<comment type="caution">
    <text evidence="10">The sequence shown here is derived from an EMBL/GenBank/DDBJ whole genome shotgun (WGS) entry which is preliminary data.</text>
</comment>
<feature type="active site" description="Proton donor/acceptor" evidence="6">
    <location>
        <position position="249"/>
    </location>
</feature>
<dbReference type="GO" id="GO:0071972">
    <property type="term" value="F:peptidoglycan L,D-transpeptidase activity"/>
    <property type="evidence" value="ECO:0007669"/>
    <property type="project" value="TreeGrafter"/>
</dbReference>
<evidence type="ECO:0000313" key="10">
    <source>
        <dbReference type="EMBL" id="RHW27780.1"/>
    </source>
</evidence>
<keyword evidence="11" id="KW-1185">Reference proteome</keyword>
<dbReference type="GO" id="GO:0016740">
    <property type="term" value="F:transferase activity"/>
    <property type="evidence" value="ECO:0007669"/>
    <property type="project" value="UniProtKB-KW"/>
</dbReference>
<dbReference type="PROSITE" id="PS52029">
    <property type="entry name" value="LD_TPASE"/>
    <property type="match status" value="1"/>
</dbReference>
<sequence length="298" mass="31040">MDPRHESDQQGCAGLPRGRRQPDEARGSLTVKHLRETGQHRAQPPGRRRAAPAGKRRADVRPRYGRIAVFSASAVVTGVAVLGGFGLLPSGPEGANAAAGGLVPSAAKDASDDSAGNGDRTGGDERRTGSNAATDAGQTRTRSALTTEAGERRAKPSEADAGAPALPADSGSGRRIVFSESQQRVWLVDGADEVTRSYLVSGSATDNLDPGTYAVYSRSRYAVGIDDSGTMEYFVRFTEGDEGGAIGFHTIPVDDGEPVQTAVQLGTPLSHGCVRQRTVDAVALWDFAPIGTTVVVTA</sequence>
<feature type="domain" description="L,D-TPase catalytic" evidence="9">
    <location>
        <begin position="174"/>
        <end position="297"/>
    </location>
</feature>
<evidence type="ECO:0000256" key="8">
    <source>
        <dbReference type="SAM" id="Phobius"/>
    </source>
</evidence>
<feature type="region of interest" description="Disordered" evidence="7">
    <location>
        <begin position="106"/>
        <end position="174"/>
    </location>
</feature>
<evidence type="ECO:0000256" key="4">
    <source>
        <dbReference type="ARBA" id="ARBA00022984"/>
    </source>
</evidence>
<dbReference type="InterPro" id="IPR050979">
    <property type="entry name" value="LD-transpeptidase"/>
</dbReference>
<feature type="transmembrane region" description="Helical" evidence="8">
    <location>
        <begin position="64"/>
        <end position="88"/>
    </location>
</feature>
<dbReference type="AlphaFoldDB" id="A0A417Y531"/>
<dbReference type="Proteomes" id="UP000283644">
    <property type="component" value="Unassembled WGS sequence"/>
</dbReference>
<reference evidence="10 11" key="1">
    <citation type="submission" date="2018-09" db="EMBL/GenBank/DDBJ databases">
        <title>Genome sequencing of Nocardioides immobilis CCTCC AB 2017083 for comparison to Nocardioides silvaticus.</title>
        <authorList>
            <person name="Li C."/>
            <person name="Wang G."/>
        </authorList>
    </citation>
    <scope>NUCLEOTIDE SEQUENCE [LARGE SCALE GENOMIC DNA]</scope>
    <source>
        <strain evidence="10 11">CCTCC AB 2017083</strain>
    </source>
</reference>
<keyword evidence="2" id="KW-0808">Transferase</keyword>
<name>A0A417Y531_9ACTN</name>
<dbReference type="SUPFAM" id="SSF141523">
    <property type="entry name" value="L,D-transpeptidase catalytic domain-like"/>
    <property type="match status" value="1"/>
</dbReference>
<dbReference type="UniPathway" id="UPA00219"/>
<feature type="compositionally biased region" description="Low complexity" evidence="7">
    <location>
        <begin position="106"/>
        <end position="118"/>
    </location>
</feature>
<protein>
    <submittedName>
        <fullName evidence="10">Murein L,D-transpeptidase</fullName>
    </submittedName>
</protein>